<evidence type="ECO:0000256" key="1">
    <source>
        <dbReference type="SAM" id="SignalP"/>
    </source>
</evidence>
<dbReference type="InParanoid" id="A0A0V0QZQ5"/>
<dbReference type="EMBL" id="LDAU01000082">
    <property type="protein sequence ID" value="KRX07530.1"/>
    <property type="molecule type" value="Genomic_DNA"/>
</dbReference>
<organism evidence="2 3">
    <name type="scientific">Pseudocohnilembus persalinus</name>
    <name type="common">Ciliate</name>
    <dbReference type="NCBI Taxonomy" id="266149"/>
    <lineage>
        <taxon>Eukaryota</taxon>
        <taxon>Sar</taxon>
        <taxon>Alveolata</taxon>
        <taxon>Ciliophora</taxon>
        <taxon>Intramacronucleata</taxon>
        <taxon>Oligohymenophorea</taxon>
        <taxon>Scuticociliatia</taxon>
        <taxon>Philasterida</taxon>
        <taxon>Pseudocohnilembidae</taxon>
        <taxon>Pseudocohnilembus</taxon>
    </lineage>
</organism>
<accession>A0A0V0QZQ5</accession>
<gene>
    <name evidence="2" type="ORF">PPERSA_11079</name>
</gene>
<feature type="signal peptide" evidence="1">
    <location>
        <begin position="1"/>
        <end position="23"/>
    </location>
</feature>
<keyword evidence="3" id="KW-1185">Reference proteome</keyword>
<name>A0A0V0QZQ5_PSEPJ</name>
<evidence type="ECO:0008006" key="4">
    <source>
        <dbReference type="Google" id="ProtNLM"/>
    </source>
</evidence>
<feature type="chain" id="PRO_5006867648" description="Insulin-like growth factor binding protein, N-terminal" evidence="1">
    <location>
        <begin position="24"/>
        <end position="264"/>
    </location>
</feature>
<dbReference type="AlphaFoldDB" id="A0A0V0QZQ5"/>
<evidence type="ECO:0000313" key="3">
    <source>
        <dbReference type="Proteomes" id="UP000054937"/>
    </source>
</evidence>
<keyword evidence="1" id="KW-0732">Signal</keyword>
<sequence>MQNQNCIQVLVLAILLSLSTVSATRELSTNGVCYIEQCGCPEAFLATWCGDASQLADPWCQKNDSNCGNCAGVWCQQQQVDSGKGTCYIEQCGCPGEFKLDYCSSQNVLPQGFCQESEVNCGNCAGVWCGGQDNNTDDQTDNNESSENQEEEDGQGVCYISQCGCPGKFKLDYCSENIHMLPAGYCQESKNNCVNNCDGAWCNQSSKRVLTSQNGRCFIGQCGCPGNYYLDWCSEENQLTSSYCTESSENCELCDGVWKWCLLY</sequence>
<dbReference type="Proteomes" id="UP000054937">
    <property type="component" value="Unassembled WGS sequence"/>
</dbReference>
<reference evidence="2 3" key="1">
    <citation type="journal article" date="2015" name="Sci. Rep.">
        <title>Genome of the facultative scuticociliatosis pathogen Pseudocohnilembus persalinus provides insight into its virulence through horizontal gene transfer.</title>
        <authorList>
            <person name="Xiong J."/>
            <person name="Wang G."/>
            <person name="Cheng J."/>
            <person name="Tian M."/>
            <person name="Pan X."/>
            <person name="Warren A."/>
            <person name="Jiang C."/>
            <person name="Yuan D."/>
            <person name="Miao W."/>
        </authorList>
    </citation>
    <scope>NUCLEOTIDE SEQUENCE [LARGE SCALE GENOMIC DNA]</scope>
    <source>
        <strain evidence="2">36N120E</strain>
    </source>
</reference>
<proteinExistence type="predicted"/>
<evidence type="ECO:0000313" key="2">
    <source>
        <dbReference type="EMBL" id="KRX07530.1"/>
    </source>
</evidence>
<comment type="caution">
    <text evidence="2">The sequence shown here is derived from an EMBL/GenBank/DDBJ whole genome shotgun (WGS) entry which is preliminary data.</text>
</comment>
<protein>
    <recommendedName>
        <fullName evidence="4">Insulin-like growth factor binding protein, N-terminal</fullName>
    </recommendedName>
</protein>